<protein>
    <submittedName>
        <fullName evidence="2">Amidase</fullName>
    </submittedName>
</protein>
<dbReference type="EMBL" id="CP067420">
    <property type="protein sequence ID" value="QQP91246.1"/>
    <property type="molecule type" value="Genomic_DNA"/>
</dbReference>
<dbReference type="RefSeq" id="WP_201078957.1">
    <property type="nucleotide sequence ID" value="NZ_CP067420.1"/>
</dbReference>
<dbReference type="SUPFAM" id="SSF75304">
    <property type="entry name" value="Amidase signature (AS) enzymes"/>
    <property type="match status" value="1"/>
</dbReference>
<gene>
    <name evidence="2" type="ORF">IGS68_08585</name>
</gene>
<feature type="domain" description="Amidase" evidence="1">
    <location>
        <begin position="28"/>
        <end position="448"/>
    </location>
</feature>
<keyword evidence="3" id="KW-1185">Reference proteome</keyword>
<accession>A0ABX7BDY0</accession>
<dbReference type="Pfam" id="PF01425">
    <property type="entry name" value="Amidase"/>
    <property type="match status" value="1"/>
</dbReference>
<evidence type="ECO:0000313" key="3">
    <source>
        <dbReference type="Proteomes" id="UP000595197"/>
    </source>
</evidence>
<sequence>MRVEEAMHRPIGEAAEAIRAGELSPVGLTAAYLDRIAAKDGDLNAFVHVAADALDQAESLAAAAREGRILGPLHGIPLAIKDNYLTADMPTRAGTEATIEFPRTEGAAVRKLREAGAILLGKTRMHEFAWGMETPPARNPFDPDRVPGGSSGGSGVAVTAGFAMAALGSDTGGSIRIPASLCGTVGIKPTFGRIGRSGIVPHSWSLDHAGPLTRSVADAALLVDVLSGHDPDDAGSADEPPTALHPIVPSAREAGAAGLRVGVCRNHFFEALDDEVGAAVEATISRLAAGGAEVVEFRVPELAYGLGAIFAIELASSTAYHVHHLAAGRTSAYRDDVRLLVEMGRLVTASDYLQAERYRTMLAEKFLRVFAGVDVVVGPTMPITAWLSGQREVELDGRRESVLETSWRFTYPWNLLGLPAISLPCGYDRNGLPIGFQIAGAAFDEASVIRAAAVVERTVQMRWCF</sequence>
<evidence type="ECO:0000313" key="2">
    <source>
        <dbReference type="EMBL" id="QQP91246.1"/>
    </source>
</evidence>
<reference evidence="2" key="1">
    <citation type="submission" date="2021-02" db="EMBL/GenBank/DDBJ databases">
        <title>Skermanella TT6 skin isolate.</title>
        <authorList>
            <person name="Lee K."/>
            <person name="Ganzorig M."/>
        </authorList>
    </citation>
    <scope>NUCLEOTIDE SEQUENCE</scope>
    <source>
        <strain evidence="2">TT6</strain>
    </source>
</reference>
<proteinExistence type="predicted"/>
<dbReference type="PANTHER" id="PTHR11895">
    <property type="entry name" value="TRANSAMIDASE"/>
    <property type="match status" value="1"/>
</dbReference>
<dbReference type="Gene3D" id="3.90.1300.10">
    <property type="entry name" value="Amidase signature (AS) domain"/>
    <property type="match status" value="1"/>
</dbReference>
<name>A0ABX7BDY0_9PROT</name>
<evidence type="ECO:0000259" key="1">
    <source>
        <dbReference type="Pfam" id="PF01425"/>
    </source>
</evidence>
<dbReference type="PANTHER" id="PTHR11895:SF67">
    <property type="entry name" value="AMIDASE DOMAIN-CONTAINING PROTEIN"/>
    <property type="match status" value="1"/>
</dbReference>
<dbReference type="InterPro" id="IPR036928">
    <property type="entry name" value="AS_sf"/>
</dbReference>
<dbReference type="InterPro" id="IPR023631">
    <property type="entry name" value="Amidase_dom"/>
</dbReference>
<dbReference type="Proteomes" id="UP000595197">
    <property type="component" value="Chromosome"/>
</dbReference>
<organism evidence="2 3">
    <name type="scientific">Skermanella cutis</name>
    <dbReference type="NCBI Taxonomy" id="2775420"/>
    <lineage>
        <taxon>Bacteria</taxon>
        <taxon>Pseudomonadati</taxon>
        <taxon>Pseudomonadota</taxon>
        <taxon>Alphaproteobacteria</taxon>
        <taxon>Rhodospirillales</taxon>
        <taxon>Azospirillaceae</taxon>
        <taxon>Skermanella</taxon>
    </lineage>
</organism>
<dbReference type="InterPro" id="IPR000120">
    <property type="entry name" value="Amidase"/>
</dbReference>